<keyword evidence="4 12" id="KW-0808">Transferase</keyword>
<evidence type="ECO:0000256" key="12">
    <source>
        <dbReference type="HAMAP-Rule" id="MF_01987"/>
    </source>
</evidence>
<comment type="similarity">
    <text evidence="12">Belongs to the carbohydrate kinase PfkB family. Ribokinase subfamily.</text>
</comment>
<sequence length="284" mass="28745">MTRPQLTVVGSINEDITAVGERLPSPGETVSTADVRHSPGGKGANQAAAAARLGADVRLVSARGNDAAGLRSLEALRKAGVDVSGVTVAGRPTGTALVVVDSSGENQIAVAPGANNEVQVTPAVRDAPAILCQLELPLEATFDAVERATGFVALNASPAGPVPTDVIDRCDLVVVNESEYAAMPALSKARLVVVTYGSDGAVALRTGRSVAYAQAPKVDVVSTVGAGDAFCAALVVGLLEGLPIPDALSTACAVGAATVQTRDAQPELKPLQYYQTAQARTAGR</sequence>
<feature type="region of interest" description="Disordered" evidence="13">
    <location>
        <begin position="21"/>
        <end position="44"/>
    </location>
</feature>
<keyword evidence="9 12" id="KW-0460">Magnesium</keyword>
<dbReference type="Gene3D" id="3.40.1190.20">
    <property type="match status" value="1"/>
</dbReference>
<comment type="subunit">
    <text evidence="12">Homodimer.</text>
</comment>
<dbReference type="CDD" id="cd01174">
    <property type="entry name" value="ribokinase"/>
    <property type="match status" value="1"/>
</dbReference>
<evidence type="ECO:0000256" key="7">
    <source>
        <dbReference type="ARBA" id="ARBA00022777"/>
    </source>
</evidence>
<comment type="function">
    <text evidence="12">Catalyzes the phosphorylation of ribose at O-5 in a reaction requiring ATP and magnesium. The resulting D-ribose-5-phosphate can then be used either for sythesis of nucleotides, histidine, and tryptophan, or as a component of the pentose phosphate pathway.</text>
</comment>
<keyword evidence="5 12" id="KW-0479">Metal-binding</keyword>
<dbReference type="EC" id="2.7.1.15" evidence="2 12"/>
<keyword evidence="12" id="KW-0963">Cytoplasm</keyword>
<comment type="similarity">
    <text evidence="1">Belongs to the carbohydrate kinase pfkB family.</text>
</comment>
<evidence type="ECO:0000313" key="15">
    <source>
        <dbReference type="EMBL" id="TCC26827.1"/>
    </source>
</evidence>
<dbReference type="PANTHER" id="PTHR10584">
    <property type="entry name" value="SUGAR KINASE"/>
    <property type="match status" value="1"/>
</dbReference>
<dbReference type="InterPro" id="IPR029056">
    <property type="entry name" value="Ribokinase-like"/>
</dbReference>
<dbReference type="Pfam" id="PF00294">
    <property type="entry name" value="PfkB"/>
    <property type="match status" value="1"/>
</dbReference>
<keyword evidence="10 12" id="KW-0630">Potassium</keyword>
<feature type="binding site" evidence="12">
    <location>
        <begin position="195"/>
        <end position="200"/>
    </location>
    <ligand>
        <name>ATP</name>
        <dbReference type="ChEBI" id="CHEBI:30616"/>
    </ligand>
</feature>
<dbReference type="InterPro" id="IPR011877">
    <property type="entry name" value="Ribokinase"/>
</dbReference>
<protein>
    <recommendedName>
        <fullName evidence="3 12">Ribokinase</fullName>
        <shortName evidence="12">RK</shortName>
        <ecNumber evidence="2 12">2.7.1.15</ecNumber>
    </recommendedName>
</protein>
<name>A0ABY2AAU9_9ACTN</name>
<feature type="binding site" evidence="12">
    <location>
        <position position="261"/>
    </location>
    <ligand>
        <name>K(+)</name>
        <dbReference type="ChEBI" id="CHEBI:29103"/>
    </ligand>
</feature>
<dbReference type="PANTHER" id="PTHR10584:SF166">
    <property type="entry name" value="RIBOKINASE"/>
    <property type="match status" value="1"/>
</dbReference>
<keyword evidence="7 12" id="KW-0418">Kinase</keyword>
<comment type="caution">
    <text evidence="15">The sequence shown here is derived from an EMBL/GenBank/DDBJ whole genome shotgun (WGS) entry which is preliminary data.</text>
</comment>
<evidence type="ECO:0000256" key="9">
    <source>
        <dbReference type="ARBA" id="ARBA00022842"/>
    </source>
</evidence>
<comment type="cofactor">
    <cofactor evidence="12">
        <name>Mg(2+)</name>
        <dbReference type="ChEBI" id="CHEBI:18420"/>
    </cofactor>
    <text evidence="12">Requires a divalent cation, most likely magnesium in vivo, as an electrophilic catalyst to aid phosphoryl group transfer. It is the chelate of the metal and the nucleotide that is the actual substrate.</text>
</comment>
<evidence type="ECO:0000256" key="13">
    <source>
        <dbReference type="SAM" id="MobiDB-lite"/>
    </source>
</evidence>
<evidence type="ECO:0000256" key="4">
    <source>
        <dbReference type="ARBA" id="ARBA00022679"/>
    </source>
</evidence>
<evidence type="ECO:0000256" key="5">
    <source>
        <dbReference type="ARBA" id="ARBA00022723"/>
    </source>
</evidence>
<dbReference type="EMBL" id="SJJY01000001">
    <property type="protein sequence ID" value="TCC26827.1"/>
    <property type="molecule type" value="Genomic_DNA"/>
</dbReference>
<feature type="binding site" evidence="12">
    <location>
        <position position="228"/>
    </location>
    <ligand>
        <name>substrate</name>
    </ligand>
</feature>
<dbReference type="PROSITE" id="PS00584">
    <property type="entry name" value="PFKB_KINASES_2"/>
    <property type="match status" value="1"/>
</dbReference>
<evidence type="ECO:0000313" key="16">
    <source>
        <dbReference type="Proteomes" id="UP000292385"/>
    </source>
</evidence>
<dbReference type="InterPro" id="IPR011611">
    <property type="entry name" value="PfkB_dom"/>
</dbReference>
<comment type="pathway">
    <text evidence="12">Carbohydrate metabolism; D-ribose degradation; D-ribose 5-phosphate from beta-D-ribopyranose: step 2/2.</text>
</comment>
<keyword evidence="6 12" id="KW-0547">Nucleotide-binding</keyword>
<comment type="activity regulation">
    <text evidence="12">Activated by a monovalent cation that binds near, but not in, the active site. The most likely occupant of the site in vivo is potassium. Ion binding induces a conformational change that may alter substrate affinity.</text>
</comment>
<dbReference type="Proteomes" id="UP000292385">
    <property type="component" value="Unassembled WGS sequence"/>
</dbReference>
<evidence type="ECO:0000259" key="14">
    <source>
        <dbReference type="Pfam" id="PF00294"/>
    </source>
</evidence>
<feature type="binding site" evidence="12">
    <location>
        <position position="258"/>
    </location>
    <ligand>
        <name>K(+)</name>
        <dbReference type="ChEBI" id="CHEBI:29103"/>
    </ligand>
</feature>
<feature type="binding site" evidence="12">
    <location>
        <begin position="41"/>
        <end position="45"/>
    </location>
    <ligand>
        <name>substrate</name>
    </ligand>
</feature>
<organism evidence="15 16">
    <name type="scientific">Kribbella speibonae</name>
    <dbReference type="NCBI Taxonomy" id="1572660"/>
    <lineage>
        <taxon>Bacteria</taxon>
        <taxon>Bacillati</taxon>
        <taxon>Actinomycetota</taxon>
        <taxon>Actinomycetes</taxon>
        <taxon>Propionibacteriales</taxon>
        <taxon>Kribbellaceae</taxon>
        <taxon>Kribbella</taxon>
    </lineage>
</organism>
<dbReference type="InterPro" id="IPR002173">
    <property type="entry name" value="Carboh/pur_kinase_PfkB_CS"/>
</dbReference>
<feature type="binding site" evidence="12">
    <location>
        <position position="176"/>
    </location>
    <ligand>
        <name>ATP</name>
        <dbReference type="ChEBI" id="CHEBI:30616"/>
    </ligand>
</feature>
<evidence type="ECO:0000256" key="8">
    <source>
        <dbReference type="ARBA" id="ARBA00022840"/>
    </source>
</evidence>
<dbReference type="HAMAP" id="MF_01987">
    <property type="entry name" value="Ribokinase"/>
    <property type="match status" value="1"/>
</dbReference>
<dbReference type="InterPro" id="IPR002139">
    <property type="entry name" value="Ribo/fructo_kinase"/>
</dbReference>
<feature type="active site" description="Proton acceptor" evidence="12">
    <location>
        <position position="228"/>
    </location>
</feature>
<dbReference type="PRINTS" id="PR00990">
    <property type="entry name" value="RIBOKINASE"/>
</dbReference>
<proteinExistence type="inferred from homology"/>
<feature type="domain" description="Carbohydrate kinase PfkB" evidence="14">
    <location>
        <begin position="5"/>
        <end position="266"/>
    </location>
</feature>
<keyword evidence="16" id="KW-1185">Reference proteome</keyword>
<feature type="binding site" evidence="12">
    <location>
        <position position="224"/>
    </location>
    <ligand>
        <name>K(+)</name>
        <dbReference type="ChEBI" id="CHEBI:29103"/>
    </ligand>
</feature>
<feature type="binding site" evidence="12">
    <location>
        <begin position="13"/>
        <end position="15"/>
    </location>
    <ligand>
        <name>substrate</name>
    </ligand>
</feature>
<evidence type="ECO:0000256" key="1">
    <source>
        <dbReference type="ARBA" id="ARBA00005380"/>
    </source>
</evidence>
<keyword evidence="11 12" id="KW-0119">Carbohydrate metabolism</keyword>
<reference evidence="15 16" key="1">
    <citation type="submission" date="2019-02" db="EMBL/GenBank/DDBJ databases">
        <title>Kribbella capetownensis sp. nov. and Kribbella speibonae sp. nov., isolated from soil.</title>
        <authorList>
            <person name="Curtis S.M."/>
            <person name="Norton I."/>
            <person name="Everest G.J."/>
            <person name="Meyers P.R."/>
        </authorList>
    </citation>
    <scope>NUCLEOTIDE SEQUENCE [LARGE SCALE GENOMIC DNA]</scope>
    <source>
        <strain evidence="15 16">SK5</strain>
    </source>
</reference>
<evidence type="ECO:0000256" key="6">
    <source>
        <dbReference type="ARBA" id="ARBA00022741"/>
    </source>
</evidence>
<dbReference type="SUPFAM" id="SSF53613">
    <property type="entry name" value="Ribokinase-like"/>
    <property type="match status" value="1"/>
</dbReference>
<evidence type="ECO:0000256" key="2">
    <source>
        <dbReference type="ARBA" id="ARBA00012035"/>
    </source>
</evidence>
<feature type="binding site" evidence="12">
    <location>
        <position position="135"/>
    </location>
    <ligand>
        <name>substrate</name>
    </ligand>
</feature>
<gene>
    <name evidence="12" type="primary">rbsK</name>
    <name evidence="15" type="ORF">E0H58_02090</name>
</gene>
<accession>A0ABY2AAU9</accession>
<feature type="binding site" evidence="12">
    <location>
        <begin position="227"/>
        <end position="228"/>
    </location>
    <ligand>
        <name>ATP</name>
        <dbReference type="ChEBI" id="CHEBI:30616"/>
    </ligand>
</feature>
<evidence type="ECO:0000256" key="10">
    <source>
        <dbReference type="ARBA" id="ARBA00022958"/>
    </source>
</evidence>
<evidence type="ECO:0000256" key="11">
    <source>
        <dbReference type="ARBA" id="ARBA00023277"/>
    </source>
</evidence>
<dbReference type="RefSeq" id="WP_131459480.1">
    <property type="nucleotide sequence ID" value="NZ_SJJY01000001.1"/>
</dbReference>
<keyword evidence="8 12" id="KW-0067">ATP-binding</keyword>
<comment type="caution">
    <text evidence="12">Lacks conserved residue(s) required for the propagation of feature annotation.</text>
</comment>
<comment type="subcellular location">
    <subcellularLocation>
        <location evidence="12">Cytoplasm</location>
    </subcellularLocation>
</comment>
<comment type="catalytic activity">
    <reaction evidence="12">
        <text>D-ribose + ATP = D-ribose 5-phosphate + ADP + H(+)</text>
        <dbReference type="Rhea" id="RHEA:13697"/>
        <dbReference type="ChEBI" id="CHEBI:15378"/>
        <dbReference type="ChEBI" id="CHEBI:30616"/>
        <dbReference type="ChEBI" id="CHEBI:47013"/>
        <dbReference type="ChEBI" id="CHEBI:78346"/>
        <dbReference type="ChEBI" id="CHEBI:456216"/>
        <dbReference type="EC" id="2.7.1.15"/>
    </reaction>
</comment>
<evidence type="ECO:0000256" key="3">
    <source>
        <dbReference type="ARBA" id="ARBA00016943"/>
    </source>
</evidence>